<dbReference type="EMBL" id="CAUYUJ010016749">
    <property type="protein sequence ID" value="CAK0868460.1"/>
    <property type="molecule type" value="Genomic_DNA"/>
</dbReference>
<dbReference type="SUPFAM" id="SSF53448">
    <property type="entry name" value="Nucleotide-diphospho-sugar transferases"/>
    <property type="match status" value="1"/>
</dbReference>
<dbReference type="InterPro" id="IPR002495">
    <property type="entry name" value="Glyco_trans_8"/>
</dbReference>
<dbReference type="Gene3D" id="3.90.550.10">
    <property type="entry name" value="Spore Coat Polysaccharide Biosynthesis Protein SpsA, Chain A"/>
    <property type="match status" value="1"/>
</dbReference>
<dbReference type="InterPro" id="IPR050587">
    <property type="entry name" value="GNT1/Glycosyltrans_8"/>
</dbReference>
<organism evidence="2 3">
    <name type="scientific">Prorocentrum cordatum</name>
    <dbReference type="NCBI Taxonomy" id="2364126"/>
    <lineage>
        <taxon>Eukaryota</taxon>
        <taxon>Sar</taxon>
        <taxon>Alveolata</taxon>
        <taxon>Dinophyceae</taxon>
        <taxon>Prorocentrales</taxon>
        <taxon>Prorocentraceae</taxon>
        <taxon>Prorocentrum</taxon>
    </lineage>
</organism>
<reference evidence="2" key="1">
    <citation type="submission" date="2023-10" db="EMBL/GenBank/DDBJ databases">
        <authorList>
            <person name="Chen Y."/>
            <person name="Shah S."/>
            <person name="Dougan E. K."/>
            <person name="Thang M."/>
            <person name="Chan C."/>
        </authorList>
    </citation>
    <scope>NUCLEOTIDE SEQUENCE [LARGE SCALE GENOMIC DNA]</scope>
</reference>
<feature type="compositionally biased region" description="Low complexity" evidence="1">
    <location>
        <begin position="382"/>
        <end position="396"/>
    </location>
</feature>
<keyword evidence="3" id="KW-1185">Reference proteome</keyword>
<name>A0ABN9V6E9_9DINO</name>
<evidence type="ECO:0008006" key="4">
    <source>
        <dbReference type="Google" id="ProtNLM"/>
    </source>
</evidence>
<protein>
    <recommendedName>
        <fullName evidence="4">Hexosyltransferase</fullName>
    </recommendedName>
</protein>
<evidence type="ECO:0000256" key="1">
    <source>
        <dbReference type="SAM" id="MobiDB-lite"/>
    </source>
</evidence>
<dbReference type="Proteomes" id="UP001189429">
    <property type="component" value="Unassembled WGS sequence"/>
</dbReference>
<sequence>MRRRDSSRTPHRGIHHADIRQPISNYRITRAAHELVTYFAVNDEPEECHQATTVASCEAQIRRIWYEPPESSVYDPDLYNVKTKWMPEQVYMVAIELTTYFDWTEIDGANADEDAMRAHLKERVHRDIYQNRTDMPQVSADARKIEARTQFLLQSQAAALRRGLRTTPDSFQRAAVEQWPLHVYEAAAHALNIRTERDSDIRNKQVLASGLKEHAKQDLAIAEIGATPAERKAARQPCAVGSASAWPARRERRLAARQGELVRARAAPAVLARAPAADLEARIQAEVEQRLALIEPCIDHGFRAAMQEDEEVRELTTTVPPKSRPLVAGKRGAAARQVRVRAADIAKMTQKELNASQRGVRKAARNPGARRATPRRQPPRRVPASRSAAEAAPCRAGRGDGAGASRRRLAVFRGHFLFGEAVQFGPAPLAARATRSEKEFHGELSKAFVDTVAQAACPGGHRLHVASCSRRIPDAGGGGAVERLDPLLNPLRAVLTSFSCDSCGLFDPDGAPGGGSSSSGGFRCRGCRGGGRLASDQRFAYVSLIYGASPSYALGALALGQSLQATGTLHDRVMLHASDVPEESRRLLATLWRLQEVPYIMSAPDLHTQPYESAKFKEVFTKLHIFNPAVLPYDKVVFLDLDTLVLRNIDDLFELRPPAAMCNVKSRGGRARSPPRHGERMEARSCYFNAGTVLVAPSQRLFELLVMDAREPDPVWHRGAWAPEQQYLSVVLAGEWSHVSQLYNLEVQLHSGVPLSRQWEGAQAIDVAVAHFSGARKVWDCPPEQPTCVIGSEWASGRRSDATTSSPVMGSPADNGDALAQIMARFNAVDQGLAECKMLSERVQANEAKMAQFEESTNRSFAELHSKIDAMNTGVPSDKADILVKLQDQLMQTQFEAHYSVLKTNLPSELASKVTPKFQNFKYSYAIDFENKAQADSCWGHFKGIAMRWIDPQTSQTHDLRLGKDQPLPVRHKAYALGLAYNIIQAEMKSKKLWNASSMKLGTNPFQGILYLMENGDPYEMVKLKDVNSNCDGRFEIDVDATSFKHFHLEESFTNGISDRVQALLAE</sequence>
<dbReference type="Pfam" id="PF01501">
    <property type="entry name" value="Glyco_transf_8"/>
    <property type="match status" value="1"/>
</dbReference>
<feature type="region of interest" description="Disordered" evidence="1">
    <location>
        <begin position="351"/>
        <end position="403"/>
    </location>
</feature>
<dbReference type="PANTHER" id="PTHR11183">
    <property type="entry name" value="GLYCOGENIN SUBFAMILY MEMBER"/>
    <property type="match status" value="1"/>
</dbReference>
<evidence type="ECO:0000313" key="2">
    <source>
        <dbReference type="EMBL" id="CAK0868460.1"/>
    </source>
</evidence>
<evidence type="ECO:0000313" key="3">
    <source>
        <dbReference type="Proteomes" id="UP001189429"/>
    </source>
</evidence>
<gene>
    <name evidence="2" type="ORF">PCOR1329_LOCUS55117</name>
</gene>
<accession>A0ABN9V6E9</accession>
<proteinExistence type="predicted"/>
<comment type="caution">
    <text evidence="2">The sequence shown here is derived from an EMBL/GenBank/DDBJ whole genome shotgun (WGS) entry which is preliminary data.</text>
</comment>
<dbReference type="InterPro" id="IPR029044">
    <property type="entry name" value="Nucleotide-diphossugar_trans"/>
</dbReference>